<evidence type="ECO:0000313" key="5">
    <source>
        <dbReference type="EMBL" id="AOS98288.1"/>
    </source>
</evidence>
<dbReference type="Proteomes" id="UP000095672">
    <property type="component" value="Chromosome"/>
</dbReference>
<evidence type="ECO:0000256" key="2">
    <source>
        <dbReference type="ARBA" id="ARBA00022723"/>
    </source>
</evidence>
<dbReference type="CDD" id="cd07938">
    <property type="entry name" value="DRE_TIM_HMGL"/>
    <property type="match status" value="1"/>
</dbReference>
<dbReference type="KEGG" id="micc:AUP74_02917"/>
<reference evidence="6" key="1">
    <citation type="submission" date="2016-01" db="EMBL/GenBank/DDBJ databases">
        <title>Complete genome sequence of Microbulbifer sp. CCB-MM1, a halophile isolated from Matang Mangrove Forest, Perak.</title>
        <authorList>
            <person name="Moh T.H."/>
            <person name="Dinesh B."/>
            <person name="Lau N.-S."/>
            <person name="Go F."/>
            <person name="Alexander Chong S.-C."/>
        </authorList>
    </citation>
    <scope>NUCLEOTIDE SEQUENCE [LARGE SCALE GENOMIC DNA]</scope>
    <source>
        <strain evidence="6">CCB-MM1</strain>
    </source>
</reference>
<dbReference type="InterPro" id="IPR013785">
    <property type="entry name" value="Aldolase_TIM"/>
</dbReference>
<comment type="similarity">
    <text evidence="1">Belongs to the HMG-CoA lyase family.</text>
</comment>
<sequence length="305" mass="32035">MREKILLNDVGPRDGLQNQPRVLTVEQRVQLIRALIAAGVRSVEAGAFVSPKAVPAMANTDQVLAGLPRDSGVDCQVLIPNLKGYQLACNAGADTVVLVVCASETMNQRNVRMSIETSLQQAGEICRVAQKDGIRVVGCIAVAWQCPFEGKTDPGKVLDLAGQLFDLGAADVNIADTIGAANPQSVNRLMGALAREYGAARLACHFHDTRALALANLYAALESGVRKFDSAVGGIGGCPFAPGATGNAASEDVVMLLEQMGFDTGIDLEALMDAGTLVGGMLHTVTGGRADTWRRLQLEKSAPLI</sequence>
<dbReference type="OrthoDB" id="9784013at2"/>
<dbReference type="AlphaFoldDB" id="A0A1C9WAW2"/>
<dbReference type="EC" id="4.1.3.4" evidence="5"/>
<evidence type="ECO:0000259" key="4">
    <source>
        <dbReference type="PROSITE" id="PS50991"/>
    </source>
</evidence>
<evidence type="ECO:0000313" key="6">
    <source>
        <dbReference type="Proteomes" id="UP000095672"/>
    </source>
</evidence>
<dbReference type="EMBL" id="CP014143">
    <property type="protein sequence ID" value="AOS98288.1"/>
    <property type="molecule type" value="Genomic_DNA"/>
</dbReference>
<dbReference type="PANTHER" id="PTHR42738">
    <property type="entry name" value="HYDROXYMETHYLGLUTARYL-COA LYASE"/>
    <property type="match status" value="1"/>
</dbReference>
<dbReference type="RefSeq" id="WP_069948168.1">
    <property type="nucleotide sequence ID" value="NZ_CP014143.1"/>
</dbReference>
<feature type="domain" description="Pyruvate carboxyltransferase" evidence="4">
    <location>
        <begin position="5"/>
        <end position="272"/>
    </location>
</feature>
<keyword evidence="3 5" id="KW-0456">Lyase</keyword>
<dbReference type="PROSITE" id="PS50991">
    <property type="entry name" value="PYR_CT"/>
    <property type="match status" value="1"/>
</dbReference>
<dbReference type="GO" id="GO:0006552">
    <property type="term" value="P:L-leucine catabolic process"/>
    <property type="evidence" value="ECO:0007669"/>
    <property type="project" value="TreeGrafter"/>
</dbReference>
<dbReference type="InterPro" id="IPR000891">
    <property type="entry name" value="PYR_CT"/>
</dbReference>
<dbReference type="NCBIfam" id="NF004283">
    <property type="entry name" value="PRK05692.1"/>
    <property type="match status" value="1"/>
</dbReference>
<dbReference type="Pfam" id="PF00682">
    <property type="entry name" value="HMGL-like"/>
    <property type="match status" value="1"/>
</dbReference>
<accession>A0A1C9WAW2</accession>
<dbReference type="GO" id="GO:0046951">
    <property type="term" value="P:ketone body biosynthetic process"/>
    <property type="evidence" value="ECO:0007669"/>
    <property type="project" value="TreeGrafter"/>
</dbReference>
<name>A0A1C9WAW2_9GAMM</name>
<protein>
    <submittedName>
        <fullName evidence="5">Hydroxymethylglutaryl-CoA lyase YngG</fullName>
        <ecNumber evidence="5">4.1.3.4</ecNumber>
    </submittedName>
</protein>
<keyword evidence="2" id="KW-0479">Metal-binding</keyword>
<dbReference type="InterPro" id="IPR043594">
    <property type="entry name" value="HMGL"/>
</dbReference>
<evidence type="ECO:0000256" key="1">
    <source>
        <dbReference type="ARBA" id="ARBA00009405"/>
    </source>
</evidence>
<dbReference type="STRING" id="1769779.AUP74_02917"/>
<keyword evidence="6" id="KW-1185">Reference proteome</keyword>
<dbReference type="PATRIC" id="fig|1769779.3.peg.2892"/>
<gene>
    <name evidence="5" type="primary">yngG_2</name>
    <name evidence="5" type="ORF">AUP74_02917</name>
</gene>
<dbReference type="PANTHER" id="PTHR42738:SF7">
    <property type="entry name" value="HYDROXYMETHYLGLUTARYL-COA LYASE"/>
    <property type="match status" value="1"/>
</dbReference>
<dbReference type="Gene3D" id="3.20.20.70">
    <property type="entry name" value="Aldolase class I"/>
    <property type="match status" value="1"/>
</dbReference>
<dbReference type="SUPFAM" id="SSF51569">
    <property type="entry name" value="Aldolase"/>
    <property type="match status" value="1"/>
</dbReference>
<evidence type="ECO:0000256" key="3">
    <source>
        <dbReference type="ARBA" id="ARBA00023239"/>
    </source>
</evidence>
<proteinExistence type="inferred from homology"/>
<dbReference type="FunFam" id="3.20.20.70:FF:000071">
    <property type="entry name" value="Hydroxymethylglutaryl-CoA lyase"/>
    <property type="match status" value="1"/>
</dbReference>
<dbReference type="GO" id="GO:0004419">
    <property type="term" value="F:hydroxymethylglutaryl-CoA lyase activity"/>
    <property type="evidence" value="ECO:0007669"/>
    <property type="project" value="UniProtKB-EC"/>
</dbReference>
<dbReference type="GO" id="GO:0046872">
    <property type="term" value="F:metal ion binding"/>
    <property type="evidence" value="ECO:0007669"/>
    <property type="project" value="UniProtKB-KW"/>
</dbReference>
<organism evidence="5 6">
    <name type="scientific">Microbulbifer aggregans</name>
    <dbReference type="NCBI Taxonomy" id="1769779"/>
    <lineage>
        <taxon>Bacteria</taxon>
        <taxon>Pseudomonadati</taxon>
        <taxon>Pseudomonadota</taxon>
        <taxon>Gammaproteobacteria</taxon>
        <taxon>Cellvibrionales</taxon>
        <taxon>Microbulbiferaceae</taxon>
        <taxon>Microbulbifer</taxon>
    </lineage>
</organism>